<dbReference type="Proteomes" id="UP000007013">
    <property type="component" value="Chromosome"/>
</dbReference>
<protein>
    <submittedName>
        <fullName evidence="1">Uncharacterized protein</fullName>
    </submittedName>
</protein>
<dbReference type="EMBL" id="CP001032">
    <property type="protein sequence ID" value="ACB75402.1"/>
    <property type="molecule type" value="Genomic_DNA"/>
</dbReference>
<sequence length="409" mass="45514">MRFTIRISIAANLVLLGIVALLIWRDRPAASAASGLAARRLPAAVSPAVRAPLGSETRSESVRGGAKLTRAAIAELEQRGIARDTLVNVVLEEFNRRSTQRLAALQRRYAPRLVPDREIREWSRALEAERIRELQAAFGEDGYRAWDEAQTLRELNRARPPGDELAMTADEAEQAYRLQKEFEDKSRELQILMEDGAADRADVGTLQAQAQQTLDRGLEQLLGKQRLDELRGTTDPTTAVYREFGDLNPTAGQAAAVVQTEAAYREREAALARQLTGNPPEAAKLAAELAASNAAREEDLRRIFGAEAYDNLKRQNDPAYQTLKQYAEAWELKDQEVESVYTNLAAFLDQAARTRSAAEMSETAGQRVNWREIDATIEQARQQTEAGLANLIGPERLRRLKQNGLLTTR</sequence>
<keyword evidence="2" id="KW-1185">Reference proteome</keyword>
<evidence type="ECO:0000313" key="2">
    <source>
        <dbReference type="Proteomes" id="UP000007013"/>
    </source>
</evidence>
<dbReference type="AlphaFoldDB" id="B1ZMX4"/>
<evidence type="ECO:0000313" key="1">
    <source>
        <dbReference type="EMBL" id="ACB75402.1"/>
    </source>
</evidence>
<organism evidence="1 2">
    <name type="scientific">Opitutus terrae (strain DSM 11246 / JCM 15787 / PB90-1)</name>
    <dbReference type="NCBI Taxonomy" id="452637"/>
    <lineage>
        <taxon>Bacteria</taxon>
        <taxon>Pseudomonadati</taxon>
        <taxon>Verrucomicrobiota</taxon>
        <taxon>Opitutia</taxon>
        <taxon>Opitutales</taxon>
        <taxon>Opitutaceae</taxon>
        <taxon>Opitutus</taxon>
    </lineage>
</organism>
<dbReference type="KEGG" id="ote:Oter_2119"/>
<name>B1ZMX4_OPITP</name>
<dbReference type="STRING" id="452637.Oter_2119"/>
<proteinExistence type="predicted"/>
<dbReference type="HOGENOM" id="CLU_672393_0_0_0"/>
<accession>B1ZMX4</accession>
<gene>
    <name evidence="1" type="ordered locus">Oter_2119</name>
</gene>
<dbReference type="RefSeq" id="WP_012374939.1">
    <property type="nucleotide sequence ID" value="NC_010571.1"/>
</dbReference>
<reference evidence="1 2" key="1">
    <citation type="journal article" date="2011" name="J. Bacteriol.">
        <title>Genome sequence of the verrucomicrobium Opitutus terrae PB90-1, an abundant inhabitant of rice paddy soil ecosystems.</title>
        <authorList>
            <person name="van Passel M.W."/>
            <person name="Kant R."/>
            <person name="Palva A."/>
            <person name="Copeland A."/>
            <person name="Lucas S."/>
            <person name="Lapidus A."/>
            <person name="Glavina del Rio T."/>
            <person name="Pitluck S."/>
            <person name="Goltsman E."/>
            <person name="Clum A."/>
            <person name="Sun H."/>
            <person name="Schmutz J."/>
            <person name="Larimer F.W."/>
            <person name="Land M.L."/>
            <person name="Hauser L."/>
            <person name="Kyrpides N."/>
            <person name="Mikhailova N."/>
            <person name="Richardson P.P."/>
            <person name="Janssen P.H."/>
            <person name="de Vos W.M."/>
            <person name="Smidt H."/>
        </authorList>
    </citation>
    <scope>NUCLEOTIDE SEQUENCE [LARGE SCALE GENOMIC DNA]</scope>
    <source>
        <strain evidence="2">DSM 11246 / JCM 15787 / PB90-1</strain>
    </source>
</reference>